<dbReference type="PROSITE" id="PS50005">
    <property type="entry name" value="TPR"/>
    <property type="match status" value="1"/>
</dbReference>
<evidence type="ECO:0000313" key="4">
    <source>
        <dbReference type="EMBL" id="MCQ8896455.1"/>
    </source>
</evidence>
<dbReference type="Pfam" id="PF13529">
    <property type="entry name" value="Peptidase_C39_2"/>
    <property type="match status" value="1"/>
</dbReference>
<feature type="repeat" description="TPR" evidence="1">
    <location>
        <begin position="243"/>
        <end position="276"/>
    </location>
</feature>
<comment type="caution">
    <text evidence="4">The sequence shown here is derived from an EMBL/GenBank/DDBJ whole genome shotgun (WGS) entry which is preliminary data.</text>
</comment>
<dbReference type="SMART" id="SM00028">
    <property type="entry name" value="TPR"/>
    <property type="match status" value="3"/>
</dbReference>
<dbReference type="Proteomes" id="UP001204142">
    <property type="component" value="Unassembled WGS sequence"/>
</dbReference>
<dbReference type="CDD" id="cd02549">
    <property type="entry name" value="Peptidase_C39A"/>
    <property type="match status" value="1"/>
</dbReference>
<dbReference type="InterPro" id="IPR038765">
    <property type="entry name" value="Papain-like_cys_pep_sf"/>
</dbReference>
<feature type="domain" description="Peptidase C39-like" evidence="3">
    <location>
        <begin position="57"/>
        <end position="167"/>
    </location>
</feature>
<feature type="transmembrane region" description="Helical" evidence="2">
    <location>
        <begin position="21"/>
        <end position="39"/>
    </location>
</feature>
<evidence type="ECO:0000256" key="1">
    <source>
        <dbReference type="PROSITE-ProRule" id="PRU00339"/>
    </source>
</evidence>
<dbReference type="EMBL" id="JANIGO010000002">
    <property type="protein sequence ID" value="MCQ8896455.1"/>
    <property type="molecule type" value="Genomic_DNA"/>
</dbReference>
<organism evidence="4 5">
    <name type="scientific">Limnobacter humi</name>
    <dbReference type="NCBI Taxonomy" id="1778671"/>
    <lineage>
        <taxon>Bacteria</taxon>
        <taxon>Pseudomonadati</taxon>
        <taxon>Pseudomonadota</taxon>
        <taxon>Betaproteobacteria</taxon>
        <taxon>Burkholderiales</taxon>
        <taxon>Burkholderiaceae</taxon>
        <taxon>Limnobacter</taxon>
    </lineage>
</organism>
<dbReference type="InterPro" id="IPR039564">
    <property type="entry name" value="Peptidase_C39-like"/>
</dbReference>
<keyword evidence="5" id="KW-1185">Reference proteome</keyword>
<evidence type="ECO:0000313" key="5">
    <source>
        <dbReference type="Proteomes" id="UP001204142"/>
    </source>
</evidence>
<evidence type="ECO:0000256" key="2">
    <source>
        <dbReference type="SAM" id="Phobius"/>
    </source>
</evidence>
<dbReference type="Pfam" id="PF14559">
    <property type="entry name" value="TPR_19"/>
    <property type="match status" value="1"/>
</dbReference>
<gene>
    <name evidence="4" type="ORF">NQT62_08425</name>
</gene>
<evidence type="ECO:0000259" key="3">
    <source>
        <dbReference type="Pfam" id="PF13529"/>
    </source>
</evidence>
<keyword evidence="2" id="KW-0812">Transmembrane</keyword>
<dbReference type="PROSITE" id="PS51257">
    <property type="entry name" value="PROKAR_LIPOPROTEIN"/>
    <property type="match status" value="1"/>
</dbReference>
<dbReference type="Gene3D" id="3.90.70.10">
    <property type="entry name" value="Cysteine proteinases"/>
    <property type="match status" value="1"/>
</dbReference>
<dbReference type="SUPFAM" id="SSF48452">
    <property type="entry name" value="TPR-like"/>
    <property type="match status" value="1"/>
</dbReference>
<dbReference type="InterPro" id="IPR039563">
    <property type="entry name" value="Peptidase_C39_single_dom"/>
</dbReference>
<dbReference type="NCBIfam" id="NF033920">
    <property type="entry name" value="C39_PA2778_fam"/>
    <property type="match status" value="1"/>
</dbReference>
<reference evidence="4 5" key="1">
    <citation type="submission" date="2022-07" db="EMBL/GenBank/DDBJ databases">
        <authorList>
            <person name="Xamxidin M."/>
            <person name="Wu M."/>
        </authorList>
    </citation>
    <scope>NUCLEOTIDE SEQUENCE [LARGE SCALE GENOMIC DNA]</scope>
    <source>
        <strain evidence="4 5">NBRC 111650</strain>
    </source>
</reference>
<keyword evidence="2" id="KW-1133">Transmembrane helix</keyword>
<dbReference type="SUPFAM" id="SSF54001">
    <property type="entry name" value="Cysteine proteinases"/>
    <property type="match status" value="1"/>
</dbReference>
<dbReference type="Gene3D" id="1.25.40.10">
    <property type="entry name" value="Tetratricopeptide repeat domain"/>
    <property type="match status" value="1"/>
</dbReference>
<sequence>MKLHHHNRQANPSGFVRHCRILILATSLALGACSILPTVPDDVKAVTAHQQPVELKDVPFFSQEDYYCGPSSLAMALNYQGAKTTPDQQAKLVYVPDRKGSLQVEMLAAPRTQGYLGYEVEPNAQALFKALNENQPVVVLLNLSLQIAPMWHYAVVVGYDPKTDVVVLRSGKKERDEIPLATFLKLWERSKNWGFVVLKPSAKVPEFATAQGYLNAAVALERSDSKGALKAYQQGMERWPSEPWFYFAAGNIQAGNKQFKDAETNYSKAVSLYPDMADAWNNLAEVLIELGKISEARAAVNKAISLGGPRLAAYRDTARKLD</sequence>
<protein>
    <submittedName>
        <fullName evidence="4">PA2778 family cysteine peptidase</fullName>
    </submittedName>
</protein>
<dbReference type="InterPro" id="IPR011990">
    <property type="entry name" value="TPR-like_helical_dom_sf"/>
</dbReference>
<keyword evidence="1" id="KW-0802">TPR repeat</keyword>
<dbReference type="RefSeq" id="WP_256764231.1">
    <property type="nucleotide sequence ID" value="NZ_JANIGO010000002.1"/>
</dbReference>
<name>A0ABT1WG15_9BURK</name>
<keyword evidence="2" id="KW-0472">Membrane</keyword>
<proteinExistence type="predicted"/>
<accession>A0ABT1WG15</accession>
<dbReference type="InterPro" id="IPR019734">
    <property type="entry name" value="TPR_rpt"/>
</dbReference>